<proteinExistence type="predicted"/>
<dbReference type="Proteomes" id="UP001642409">
    <property type="component" value="Unassembled WGS sequence"/>
</dbReference>
<comment type="caution">
    <text evidence="2">The sequence shown here is derived from an EMBL/GenBank/DDBJ whole genome shotgun (WGS) entry which is preliminary data.</text>
</comment>
<evidence type="ECO:0000313" key="3">
    <source>
        <dbReference type="EMBL" id="CAL6093376.1"/>
    </source>
</evidence>
<evidence type="ECO:0000256" key="1">
    <source>
        <dbReference type="SAM" id="Phobius"/>
    </source>
</evidence>
<accession>A0AA86UMD5</accession>
<keyword evidence="1" id="KW-0472">Membrane</keyword>
<organism evidence="2">
    <name type="scientific">Hexamita inflata</name>
    <dbReference type="NCBI Taxonomy" id="28002"/>
    <lineage>
        <taxon>Eukaryota</taxon>
        <taxon>Metamonada</taxon>
        <taxon>Diplomonadida</taxon>
        <taxon>Hexamitidae</taxon>
        <taxon>Hexamitinae</taxon>
        <taxon>Hexamita</taxon>
    </lineage>
</organism>
<gene>
    <name evidence="2" type="ORF">HINF_LOCUS44686</name>
    <name evidence="3" type="ORF">HINF_LOCUS66962</name>
</gene>
<dbReference type="EMBL" id="CAXDID020000457">
    <property type="protein sequence ID" value="CAL6093376.1"/>
    <property type="molecule type" value="Genomic_DNA"/>
</dbReference>
<reference evidence="3 4" key="2">
    <citation type="submission" date="2024-07" db="EMBL/GenBank/DDBJ databases">
        <authorList>
            <person name="Akdeniz Z."/>
        </authorList>
    </citation>
    <scope>NUCLEOTIDE SEQUENCE [LARGE SCALE GENOMIC DNA]</scope>
</reference>
<sequence length="100" mass="11539">MTSKHVLIKANIQEIVAVAAFHKDHISHLFQCYKDRENNMKTKNEIEQSTFQKARLSQAEIQYVVLDMDLSVWTNSLIVFGGLILFTAGFAVYLFINFKQ</sequence>
<evidence type="ECO:0000313" key="2">
    <source>
        <dbReference type="EMBL" id="CAI9957041.1"/>
    </source>
</evidence>
<reference evidence="2" key="1">
    <citation type="submission" date="2023-06" db="EMBL/GenBank/DDBJ databases">
        <authorList>
            <person name="Kurt Z."/>
        </authorList>
    </citation>
    <scope>NUCLEOTIDE SEQUENCE</scope>
</reference>
<feature type="transmembrane region" description="Helical" evidence="1">
    <location>
        <begin position="77"/>
        <end position="96"/>
    </location>
</feature>
<dbReference type="AlphaFoldDB" id="A0AA86UMD5"/>
<keyword evidence="1" id="KW-1133">Transmembrane helix</keyword>
<dbReference type="EMBL" id="CATOUU010000881">
    <property type="protein sequence ID" value="CAI9957041.1"/>
    <property type="molecule type" value="Genomic_DNA"/>
</dbReference>
<keyword evidence="4" id="KW-1185">Reference proteome</keyword>
<protein>
    <submittedName>
        <fullName evidence="3">Hypothetical_protein</fullName>
    </submittedName>
</protein>
<keyword evidence="1" id="KW-0812">Transmembrane</keyword>
<name>A0AA86UMD5_9EUKA</name>
<evidence type="ECO:0000313" key="4">
    <source>
        <dbReference type="Proteomes" id="UP001642409"/>
    </source>
</evidence>